<dbReference type="AlphaFoldDB" id="A0A7T8GQ11"/>
<gene>
    <name evidence="1" type="ORF">FKW44_023658</name>
</gene>
<name>A0A7T8GQ11_CALRO</name>
<dbReference type="InterPro" id="IPR036397">
    <property type="entry name" value="RNaseH_sf"/>
</dbReference>
<dbReference type="Gene3D" id="3.30.420.10">
    <property type="entry name" value="Ribonuclease H-like superfamily/Ribonuclease H"/>
    <property type="match status" value="1"/>
</dbReference>
<evidence type="ECO:0000313" key="1">
    <source>
        <dbReference type="EMBL" id="QQP35430.1"/>
    </source>
</evidence>
<organism evidence="1 2">
    <name type="scientific">Caligus rogercresseyi</name>
    <name type="common">Sea louse</name>
    <dbReference type="NCBI Taxonomy" id="217165"/>
    <lineage>
        <taxon>Eukaryota</taxon>
        <taxon>Metazoa</taxon>
        <taxon>Ecdysozoa</taxon>
        <taxon>Arthropoda</taxon>
        <taxon>Crustacea</taxon>
        <taxon>Multicrustacea</taxon>
        <taxon>Hexanauplia</taxon>
        <taxon>Copepoda</taxon>
        <taxon>Siphonostomatoida</taxon>
        <taxon>Caligidae</taxon>
        <taxon>Caligus</taxon>
    </lineage>
</organism>
<evidence type="ECO:0000313" key="2">
    <source>
        <dbReference type="Proteomes" id="UP000595437"/>
    </source>
</evidence>
<protein>
    <submittedName>
        <fullName evidence="1">Uncharacterized protein</fullName>
    </submittedName>
</protein>
<keyword evidence="2" id="KW-1185">Reference proteome</keyword>
<dbReference type="GO" id="GO:0003676">
    <property type="term" value="F:nucleic acid binding"/>
    <property type="evidence" value="ECO:0007669"/>
    <property type="project" value="InterPro"/>
</dbReference>
<accession>A0A7T8GQ11</accession>
<proteinExistence type="predicted"/>
<dbReference type="OrthoDB" id="10017160at2759"/>
<sequence>MILMGSSASRGGYRSLHYLPGPQADRNTVIEYLRTTGKRFFQPEKGQDRLKDCLLMWDNARPHTATDTREF</sequence>
<reference evidence="2" key="1">
    <citation type="submission" date="2021-01" db="EMBL/GenBank/DDBJ databases">
        <title>Caligus Genome Assembly.</title>
        <authorList>
            <person name="Gallardo-Escarate C."/>
        </authorList>
    </citation>
    <scope>NUCLEOTIDE SEQUENCE [LARGE SCALE GENOMIC DNA]</scope>
</reference>
<dbReference type="EMBL" id="CP045907">
    <property type="protein sequence ID" value="QQP35430.1"/>
    <property type="molecule type" value="Genomic_DNA"/>
</dbReference>
<dbReference type="Proteomes" id="UP000595437">
    <property type="component" value="Chromosome 18"/>
</dbReference>